<comment type="cofactor">
    <cofactor evidence="1">
        <name>Mg(2+)</name>
        <dbReference type="ChEBI" id="CHEBI:18420"/>
    </cofactor>
</comment>
<sequence length="233" mass="26340">MKVIINADDFGLSRGVTDGIIEAHKNGVVDSTTLMMNGLDIDYAVQCAKENPLLKTGIHLVLTWGRPVLQKGIPSLINSEKTFRLNNNYENLAIPNTGEVYKEWKAQIEAFLATGLSLHHIDSHHHIHGWEPLAEVSLALAKEYNVPLRYQDSLAGNDNFLLTDSLYTGFYGDYLSKDFFNEIKSEDIESVEVMTHPAYIDNTLKNNSSYLDQREKELEILTSVSRPKWSEKL</sequence>
<dbReference type="CDD" id="cd10803">
    <property type="entry name" value="YdjC_EF3048_like"/>
    <property type="match status" value="1"/>
</dbReference>
<keyword evidence="3 6" id="KW-0378">Hydrolase</keyword>
<dbReference type="InterPro" id="IPR006879">
    <property type="entry name" value="YdjC-like"/>
</dbReference>
<dbReference type="PANTHER" id="PTHR31609:SF1">
    <property type="entry name" value="CARBOHYDRATE DEACETYLASE"/>
    <property type="match status" value="1"/>
</dbReference>
<dbReference type="EMBL" id="CP118848">
    <property type="protein sequence ID" value="WHI60497.1"/>
    <property type="molecule type" value="Genomic_DNA"/>
</dbReference>
<dbReference type="InterPro" id="IPR022948">
    <property type="entry name" value="COD_ChbG_bac"/>
</dbReference>
<evidence type="ECO:0000256" key="2">
    <source>
        <dbReference type="ARBA" id="ARBA00022723"/>
    </source>
</evidence>
<evidence type="ECO:0000256" key="5">
    <source>
        <dbReference type="ARBA" id="ARBA00023277"/>
    </source>
</evidence>
<dbReference type="SUPFAM" id="SSF88713">
    <property type="entry name" value="Glycoside hydrolase/deacetylase"/>
    <property type="match status" value="1"/>
</dbReference>
<dbReference type="Proteomes" id="UP001223261">
    <property type="component" value="Chromosome"/>
</dbReference>
<keyword evidence="5" id="KW-0119">Carbohydrate metabolism</keyword>
<dbReference type="GO" id="GO:0000272">
    <property type="term" value="P:polysaccharide catabolic process"/>
    <property type="evidence" value="ECO:0007669"/>
    <property type="project" value="InterPro"/>
</dbReference>
<dbReference type="GO" id="GO:0036311">
    <property type="term" value="F:chitin disaccharide deacetylase activity"/>
    <property type="evidence" value="ECO:0007669"/>
    <property type="project" value="UniProtKB-EC"/>
</dbReference>
<evidence type="ECO:0000313" key="6">
    <source>
        <dbReference type="EMBL" id="WHI60497.1"/>
    </source>
</evidence>
<evidence type="ECO:0000256" key="3">
    <source>
        <dbReference type="ARBA" id="ARBA00022801"/>
    </source>
</evidence>
<evidence type="ECO:0000256" key="1">
    <source>
        <dbReference type="ARBA" id="ARBA00001946"/>
    </source>
</evidence>
<protein>
    <submittedName>
        <fullName evidence="6">Chitin disaccharide deacetylase</fullName>
        <ecNumber evidence="6">3.5.1.105</ecNumber>
    </submittedName>
</protein>
<dbReference type="RefSeq" id="WP_282862602.1">
    <property type="nucleotide sequence ID" value="NZ_CP118848.1"/>
</dbReference>
<reference evidence="6" key="1">
    <citation type="journal article" date="2023" name="Antibiotics">
        <title>Prevalence and Molecular Characterization of Methicillin-Resistant Staphylococci (MRS) and Mammaliicocci (MRM) in Dromedary Camels from Algeria: First Detection of SCCmec-mecC Hybrid in Methicillin-Resistant Mammaliicoccus lentus.</title>
        <authorList>
            <person name="Belhout C."/>
            <person name="Boyen F."/>
            <person name="Vereecke N."/>
            <person name="Theuns S."/>
            <person name="Taibi N."/>
            <person name="Stegger M."/>
            <person name="de la Fe-Rodriguez P.Y."/>
            <person name="Bouayad L."/>
            <person name="Elgroud R."/>
            <person name="Butaye P."/>
        </authorList>
    </citation>
    <scope>NUCLEOTIDE SEQUENCE</scope>
    <source>
        <strain evidence="6">7048</strain>
    </source>
</reference>
<evidence type="ECO:0000256" key="4">
    <source>
        <dbReference type="ARBA" id="ARBA00022842"/>
    </source>
</evidence>
<dbReference type="InterPro" id="IPR011330">
    <property type="entry name" value="Glyco_hydro/deAcase_b/a-brl"/>
</dbReference>
<dbReference type="Pfam" id="PF04794">
    <property type="entry name" value="YdjC"/>
    <property type="match status" value="1"/>
</dbReference>
<dbReference type="Gene3D" id="3.20.20.370">
    <property type="entry name" value="Glycoside hydrolase/deacetylase"/>
    <property type="match status" value="1"/>
</dbReference>
<keyword evidence="4" id="KW-0460">Magnesium</keyword>
<keyword evidence="2" id="KW-0479">Metal-binding</keyword>
<evidence type="ECO:0000313" key="7">
    <source>
        <dbReference type="Proteomes" id="UP001223261"/>
    </source>
</evidence>
<dbReference type="GO" id="GO:0019213">
    <property type="term" value="F:deacetylase activity"/>
    <property type="evidence" value="ECO:0007669"/>
    <property type="project" value="TreeGrafter"/>
</dbReference>
<proteinExistence type="predicted"/>
<organism evidence="6 7">
    <name type="scientific">Mammaliicoccus lentus</name>
    <name type="common">Staphylococcus lentus</name>
    <dbReference type="NCBI Taxonomy" id="42858"/>
    <lineage>
        <taxon>Bacteria</taxon>
        <taxon>Bacillati</taxon>
        <taxon>Bacillota</taxon>
        <taxon>Bacilli</taxon>
        <taxon>Bacillales</taxon>
        <taxon>Staphylococcaceae</taxon>
        <taxon>Mammaliicoccus</taxon>
    </lineage>
</organism>
<dbReference type="AlphaFoldDB" id="A0AAX3W5N7"/>
<accession>A0AAX3W5N7</accession>
<name>A0AAX3W5N7_MAMLE</name>
<dbReference type="EC" id="3.5.1.105" evidence="6"/>
<dbReference type="NCBIfam" id="NF002559">
    <property type="entry name" value="PRK02134.1"/>
    <property type="match status" value="1"/>
</dbReference>
<gene>
    <name evidence="6" type="primary">chbG</name>
    <name evidence="6" type="ORF">PYH69_02395</name>
</gene>
<dbReference type="PANTHER" id="PTHR31609">
    <property type="entry name" value="YDJC DEACETYLASE FAMILY MEMBER"/>
    <property type="match status" value="1"/>
</dbReference>
<dbReference type="GO" id="GO:0046872">
    <property type="term" value="F:metal ion binding"/>
    <property type="evidence" value="ECO:0007669"/>
    <property type="project" value="UniProtKB-KW"/>
</dbReference>